<dbReference type="AlphaFoldDB" id="A0A6J2YPI6"/>
<dbReference type="InParanoid" id="A0A6J2YPI6"/>
<dbReference type="OrthoDB" id="6819208at2759"/>
<keyword evidence="1" id="KW-1185">Reference proteome</keyword>
<reference evidence="2" key="1">
    <citation type="submission" date="2025-08" db="UniProtKB">
        <authorList>
            <consortium name="RefSeq"/>
        </authorList>
    </citation>
    <scope>IDENTIFICATION</scope>
    <source>
        <tissue evidence="2">Gonads</tissue>
    </source>
</reference>
<evidence type="ECO:0000313" key="1">
    <source>
        <dbReference type="Proteomes" id="UP000504635"/>
    </source>
</evidence>
<dbReference type="KEGG" id="soy:115888941"/>
<dbReference type="RefSeq" id="XP_030764690.1">
    <property type="nucleotide sequence ID" value="XM_030908830.1"/>
</dbReference>
<organism evidence="1 2">
    <name type="scientific">Sitophilus oryzae</name>
    <name type="common">Rice weevil</name>
    <name type="synonym">Curculio oryzae</name>
    <dbReference type="NCBI Taxonomy" id="7048"/>
    <lineage>
        <taxon>Eukaryota</taxon>
        <taxon>Metazoa</taxon>
        <taxon>Ecdysozoa</taxon>
        <taxon>Arthropoda</taxon>
        <taxon>Hexapoda</taxon>
        <taxon>Insecta</taxon>
        <taxon>Pterygota</taxon>
        <taxon>Neoptera</taxon>
        <taxon>Endopterygota</taxon>
        <taxon>Coleoptera</taxon>
        <taxon>Polyphaga</taxon>
        <taxon>Cucujiformia</taxon>
        <taxon>Curculionidae</taxon>
        <taxon>Dryophthorinae</taxon>
        <taxon>Sitophilus</taxon>
    </lineage>
</organism>
<dbReference type="Proteomes" id="UP000504635">
    <property type="component" value="Unplaced"/>
</dbReference>
<name>A0A6J2YPI6_SITOR</name>
<sequence length="165" mass="19814">MSRKGVMQHSGGEVVFTSLDKWEAEYKMYKRLVQIKTFKNFRLWKGFYVWRKNIIYNKIHLAKRNLTQNMFILNPLLRQGLLDIQYMCYKMSDSSFVNSIERENIWLFYFIENQMDKLIVIKDKLNEFHDLVKEIVFNACHGALLLKGFVVDERLIEDTKGILYI</sequence>
<evidence type="ECO:0000313" key="2">
    <source>
        <dbReference type="RefSeq" id="XP_030764690.1"/>
    </source>
</evidence>
<proteinExistence type="predicted"/>
<gene>
    <name evidence="2" type="primary">LOC115888941</name>
</gene>
<dbReference type="GeneID" id="115888941"/>
<protein>
    <submittedName>
        <fullName evidence="2">Dynein heavy chain 6, axonemal-like</fullName>
    </submittedName>
</protein>
<accession>A0A6J2YPI6</accession>